<keyword evidence="7" id="KW-1185">Reference proteome</keyword>
<dbReference type="InterPro" id="IPR050723">
    <property type="entry name" value="CFA/CMAS"/>
</dbReference>
<keyword evidence="4" id="KW-0949">S-adenosyl-L-methionine</keyword>
<comment type="similarity">
    <text evidence="1">Belongs to the CFA/CMAS family.</text>
</comment>
<dbReference type="STRING" id="1314782.A0A165MHX0"/>
<evidence type="ECO:0000313" key="7">
    <source>
        <dbReference type="Proteomes" id="UP000076761"/>
    </source>
</evidence>
<dbReference type="PIRSF" id="PIRSF003085">
    <property type="entry name" value="CMAS"/>
    <property type="match status" value="1"/>
</dbReference>
<evidence type="ECO:0000256" key="2">
    <source>
        <dbReference type="ARBA" id="ARBA00022603"/>
    </source>
</evidence>
<accession>A0A165MHX0</accession>
<evidence type="ECO:0000256" key="1">
    <source>
        <dbReference type="ARBA" id="ARBA00010815"/>
    </source>
</evidence>
<evidence type="ECO:0000256" key="3">
    <source>
        <dbReference type="ARBA" id="ARBA00022679"/>
    </source>
</evidence>
<dbReference type="InterPro" id="IPR003333">
    <property type="entry name" value="CMAS"/>
</dbReference>
<keyword evidence="5" id="KW-0443">Lipid metabolism</keyword>
<dbReference type="AlphaFoldDB" id="A0A165MHX0"/>
<dbReference type="PANTHER" id="PTHR43667">
    <property type="entry name" value="CYCLOPROPANE-FATTY-ACYL-PHOSPHOLIPID SYNTHASE"/>
    <property type="match status" value="1"/>
</dbReference>
<organism evidence="6 7">
    <name type="scientific">Neolentinus lepideus HHB14362 ss-1</name>
    <dbReference type="NCBI Taxonomy" id="1314782"/>
    <lineage>
        <taxon>Eukaryota</taxon>
        <taxon>Fungi</taxon>
        <taxon>Dikarya</taxon>
        <taxon>Basidiomycota</taxon>
        <taxon>Agaricomycotina</taxon>
        <taxon>Agaricomycetes</taxon>
        <taxon>Gloeophyllales</taxon>
        <taxon>Gloeophyllaceae</taxon>
        <taxon>Neolentinus</taxon>
    </lineage>
</organism>
<dbReference type="Gene3D" id="3.40.50.150">
    <property type="entry name" value="Vaccinia Virus protein VP39"/>
    <property type="match status" value="1"/>
</dbReference>
<dbReference type="PANTHER" id="PTHR43667:SF2">
    <property type="entry name" value="FATTY ACID C-METHYL TRANSFERASE"/>
    <property type="match status" value="1"/>
</dbReference>
<dbReference type="CDD" id="cd02440">
    <property type="entry name" value="AdoMet_MTases"/>
    <property type="match status" value="1"/>
</dbReference>
<protein>
    <submittedName>
        <fullName evidence="6">S-adenosyl-L-methionine-dependent methyltransferase</fullName>
    </submittedName>
</protein>
<gene>
    <name evidence="6" type="ORF">NEOLEDRAFT_1103563</name>
</gene>
<proteinExistence type="inferred from homology"/>
<dbReference type="OrthoDB" id="8300214at2759"/>
<evidence type="ECO:0000256" key="5">
    <source>
        <dbReference type="ARBA" id="ARBA00023098"/>
    </source>
</evidence>
<dbReference type="InterPro" id="IPR029063">
    <property type="entry name" value="SAM-dependent_MTases_sf"/>
</dbReference>
<dbReference type="GO" id="GO:0008610">
    <property type="term" value="P:lipid biosynthetic process"/>
    <property type="evidence" value="ECO:0007669"/>
    <property type="project" value="InterPro"/>
</dbReference>
<dbReference type="SUPFAM" id="SSF53335">
    <property type="entry name" value="S-adenosyl-L-methionine-dependent methyltransferases"/>
    <property type="match status" value="1"/>
</dbReference>
<name>A0A165MHX0_9AGAM</name>
<evidence type="ECO:0000256" key="4">
    <source>
        <dbReference type="ARBA" id="ARBA00022691"/>
    </source>
</evidence>
<dbReference type="EMBL" id="KV425687">
    <property type="protein sequence ID" value="KZT18352.1"/>
    <property type="molecule type" value="Genomic_DNA"/>
</dbReference>
<dbReference type="Proteomes" id="UP000076761">
    <property type="component" value="Unassembled WGS sequence"/>
</dbReference>
<sequence length="375" mass="42790">MLHEIEVDNLGNVFKIFLLNRRALTEMSTFATPLLQGLSYISNSRLANALSRSRQNISMHYDLSNEVFQAFLSWDMTYSCAIFLQDTNGPTGDLLETRPIAPPRKTLEEPAVAPPDDLEKGQMEKLHLIARRARIKKGSRVLEVGCGWGSFSILAATEYGAIVDAITLSAEQKSIVQAKIDKLGLSHCITVQLMDYRELPKHFHHAFDAVVSIGVMEHVGSEFMCRWFEVMEWAMKEENAVKVCTITTVPDSRWESYSRDVDFIQKYIFPGGQLPSVKTLVNAAVGAKLNVHSIEDIGPHYARTLREWNSRFQSNFDSHIRPALRLRYPHLTEGDINVFKRKWTYYFMYCEAGFAMRFISDHVIVFTREGNLLLD</sequence>
<keyword evidence="2 6" id="KW-0489">Methyltransferase</keyword>
<dbReference type="GO" id="GO:0008168">
    <property type="term" value="F:methyltransferase activity"/>
    <property type="evidence" value="ECO:0007669"/>
    <property type="project" value="UniProtKB-KW"/>
</dbReference>
<dbReference type="Pfam" id="PF02353">
    <property type="entry name" value="CMAS"/>
    <property type="match status" value="1"/>
</dbReference>
<reference evidence="6 7" key="1">
    <citation type="journal article" date="2016" name="Mol. Biol. Evol.">
        <title>Comparative Genomics of Early-Diverging Mushroom-Forming Fungi Provides Insights into the Origins of Lignocellulose Decay Capabilities.</title>
        <authorList>
            <person name="Nagy L.G."/>
            <person name="Riley R."/>
            <person name="Tritt A."/>
            <person name="Adam C."/>
            <person name="Daum C."/>
            <person name="Floudas D."/>
            <person name="Sun H."/>
            <person name="Yadav J.S."/>
            <person name="Pangilinan J."/>
            <person name="Larsson K.H."/>
            <person name="Matsuura K."/>
            <person name="Barry K."/>
            <person name="Labutti K."/>
            <person name="Kuo R."/>
            <person name="Ohm R.A."/>
            <person name="Bhattacharya S.S."/>
            <person name="Shirouzu T."/>
            <person name="Yoshinaga Y."/>
            <person name="Martin F.M."/>
            <person name="Grigoriev I.V."/>
            <person name="Hibbett D.S."/>
        </authorList>
    </citation>
    <scope>NUCLEOTIDE SEQUENCE [LARGE SCALE GENOMIC DNA]</scope>
    <source>
        <strain evidence="6 7">HHB14362 ss-1</strain>
    </source>
</reference>
<dbReference type="GO" id="GO:0032259">
    <property type="term" value="P:methylation"/>
    <property type="evidence" value="ECO:0007669"/>
    <property type="project" value="UniProtKB-KW"/>
</dbReference>
<dbReference type="InParanoid" id="A0A165MHX0"/>
<evidence type="ECO:0000313" key="6">
    <source>
        <dbReference type="EMBL" id="KZT18352.1"/>
    </source>
</evidence>
<keyword evidence="3 6" id="KW-0808">Transferase</keyword>